<dbReference type="Proteomes" id="UP000001075">
    <property type="component" value="Unassembled WGS sequence"/>
</dbReference>
<proteinExistence type="predicted"/>
<feature type="transmembrane region" description="Helical" evidence="1">
    <location>
        <begin position="34"/>
        <end position="52"/>
    </location>
</feature>
<evidence type="ECO:0000256" key="1">
    <source>
        <dbReference type="SAM" id="Phobius"/>
    </source>
</evidence>
<sequence length="53" mass="5895">MWVLRLKTTSSAKTAGALNLGAMSPAPCTPFYQFLYNLFIFLFITSLSVYIVS</sequence>
<gene>
    <name evidence="2" type="ORF">I79_003631</name>
</gene>
<dbReference type="EMBL" id="JH000092">
    <property type="protein sequence ID" value="EGV96435.1"/>
    <property type="molecule type" value="Genomic_DNA"/>
</dbReference>
<dbReference type="InParanoid" id="G3H0H4"/>
<keyword evidence="1" id="KW-0812">Transmembrane</keyword>
<reference evidence="3" key="1">
    <citation type="journal article" date="2011" name="Nat. Biotechnol.">
        <title>The genomic sequence of the Chinese hamster ovary (CHO)-K1 cell line.</title>
        <authorList>
            <person name="Xu X."/>
            <person name="Nagarajan H."/>
            <person name="Lewis N.E."/>
            <person name="Pan S."/>
            <person name="Cai Z."/>
            <person name="Liu X."/>
            <person name="Chen W."/>
            <person name="Xie M."/>
            <person name="Wang W."/>
            <person name="Hammond S."/>
            <person name="Andersen M.R."/>
            <person name="Neff N."/>
            <person name="Passarelli B."/>
            <person name="Koh W."/>
            <person name="Fan H.C."/>
            <person name="Wang J."/>
            <person name="Gui Y."/>
            <person name="Lee K.H."/>
            <person name="Betenbaugh M.J."/>
            <person name="Quake S.R."/>
            <person name="Famili I."/>
            <person name="Palsson B.O."/>
            <person name="Wang J."/>
        </authorList>
    </citation>
    <scope>NUCLEOTIDE SEQUENCE [LARGE SCALE GENOMIC DNA]</scope>
    <source>
        <strain evidence="3">CHO K1 cell line</strain>
    </source>
</reference>
<dbReference type="AlphaFoldDB" id="G3H0H4"/>
<evidence type="ECO:0000313" key="3">
    <source>
        <dbReference type="Proteomes" id="UP000001075"/>
    </source>
</evidence>
<organism evidence="2 3">
    <name type="scientific">Cricetulus griseus</name>
    <name type="common">Chinese hamster</name>
    <name type="synonym">Cricetulus barabensis griseus</name>
    <dbReference type="NCBI Taxonomy" id="10029"/>
    <lineage>
        <taxon>Eukaryota</taxon>
        <taxon>Metazoa</taxon>
        <taxon>Chordata</taxon>
        <taxon>Craniata</taxon>
        <taxon>Vertebrata</taxon>
        <taxon>Euteleostomi</taxon>
        <taxon>Mammalia</taxon>
        <taxon>Eutheria</taxon>
        <taxon>Euarchontoglires</taxon>
        <taxon>Glires</taxon>
        <taxon>Rodentia</taxon>
        <taxon>Myomorpha</taxon>
        <taxon>Muroidea</taxon>
        <taxon>Cricetidae</taxon>
        <taxon>Cricetinae</taxon>
        <taxon>Cricetulus</taxon>
    </lineage>
</organism>
<accession>G3H0H4</accession>
<keyword evidence="1" id="KW-0472">Membrane</keyword>
<protein>
    <submittedName>
        <fullName evidence="2">Uncharacterized protein</fullName>
    </submittedName>
</protein>
<evidence type="ECO:0000313" key="2">
    <source>
        <dbReference type="EMBL" id="EGV96435.1"/>
    </source>
</evidence>
<keyword evidence="1" id="KW-1133">Transmembrane helix</keyword>
<name>G3H0H4_CRIGR</name>